<organism evidence="1 2">
    <name type="scientific">Camellia lanceoleosa</name>
    <dbReference type="NCBI Taxonomy" id="1840588"/>
    <lineage>
        <taxon>Eukaryota</taxon>
        <taxon>Viridiplantae</taxon>
        <taxon>Streptophyta</taxon>
        <taxon>Embryophyta</taxon>
        <taxon>Tracheophyta</taxon>
        <taxon>Spermatophyta</taxon>
        <taxon>Magnoliopsida</taxon>
        <taxon>eudicotyledons</taxon>
        <taxon>Gunneridae</taxon>
        <taxon>Pentapetalae</taxon>
        <taxon>asterids</taxon>
        <taxon>Ericales</taxon>
        <taxon>Theaceae</taxon>
        <taxon>Camellia</taxon>
    </lineage>
</organism>
<dbReference type="EMBL" id="CM045771">
    <property type="protein sequence ID" value="KAI7987881.1"/>
    <property type="molecule type" value="Genomic_DNA"/>
</dbReference>
<name>A0ACC0FGJ5_9ERIC</name>
<proteinExistence type="predicted"/>
<sequence>MKSGARVNVSAAPLAETMRTMKTRIVFEKSDIPCFTSHEAYQRPRA</sequence>
<keyword evidence="2" id="KW-1185">Reference proteome</keyword>
<gene>
    <name evidence="1" type="ORF">LOK49_LG13G00625</name>
</gene>
<evidence type="ECO:0000313" key="2">
    <source>
        <dbReference type="Proteomes" id="UP001060215"/>
    </source>
</evidence>
<accession>A0ACC0FGJ5</accession>
<dbReference type="Proteomes" id="UP001060215">
    <property type="component" value="Chromosome 14"/>
</dbReference>
<comment type="caution">
    <text evidence="1">The sequence shown here is derived from an EMBL/GenBank/DDBJ whole genome shotgun (WGS) entry which is preliminary data.</text>
</comment>
<evidence type="ECO:0000313" key="1">
    <source>
        <dbReference type="EMBL" id="KAI7987881.1"/>
    </source>
</evidence>
<reference evidence="1 2" key="1">
    <citation type="journal article" date="2022" name="Plant J.">
        <title>Chromosome-level genome of Camellia lanceoleosa provides a valuable resource for understanding genome evolution and self-incompatibility.</title>
        <authorList>
            <person name="Gong W."/>
            <person name="Xiao S."/>
            <person name="Wang L."/>
            <person name="Liao Z."/>
            <person name="Chang Y."/>
            <person name="Mo W."/>
            <person name="Hu G."/>
            <person name="Li W."/>
            <person name="Zhao G."/>
            <person name="Zhu H."/>
            <person name="Hu X."/>
            <person name="Ji K."/>
            <person name="Xiang X."/>
            <person name="Song Q."/>
            <person name="Yuan D."/>
            <person name="Jin S."/>
            <person name="Zhang L."/>
        </authorList>
    </citation>
    <scope>NUCLEOTIDE SEQUENCE [LARGE SCALE GENOMIC DNA]</scope>
    <source>
        <strain evidence="1">SQ_2022a</strain>
    </source>
</reference>
<protein>
    <submittedName>
        <fullName evidence="1">Uncharacterized protein</fullName>
    </submittedName>
</protein>